<dbReference type="PANTHER" id="PTHR23268:SF101">
    <property type="entry name" value="T CELL RECEPTOR BETA VARIABLE 9"/>
    <property type="match status" value="1"/>
</dbReference>
<dbReference type="PANTHER" id="PTHR23268">
    <property type="entry name" value="T-CELL RECEPTOR BETA CHAIN"/>
    <property type="match status" value="1"/>
</dbReference>
<keyword evidence="1" id="KW-0732">Signal</keyword>
<dbReference type="Gene3D" id="2.60.40.10">
    <property type="entry name" value="Immunoglobulins"/>
    <property type="match status" value="1"/>
</dbReference>
<dbReference type="Pfam" id="PF07686">
    <property type="entry name" value="V-set"/>
    <property type="match status" value="1"/>
</dbReference>
<protein>
    <recommendedName>
        <fullName evidence="3">Ig-like domain-containing protein</fullName>
    </recommendedName>
</protein>
<evidence type="ECO:0000259" key="3">
    <source>
        <dbReference type="PROSITE" id="PS50835"/>
    </source>
</evidence>
<dbReference type="InterPro" id="IPR050413">
    <property type="entry name" value="TCR_beta_variable"/>
</dbReference>
<dbReference type="PROSITE" id="PS50835">
    <property type="entry name" value="IG_LIKE"/>
    <property type="match status" value="1"/>
</dbReference>
<evidence type="ECO:0000313" key="5">
    <source>
        <dbReference type="Proteomes" id="UP000002254"/>
    </source>
</evidence>
<dbReference type="InterPro" id="IPR007110">
    <property type="entry name" value="Ig-like_dom"/>
</dbReference>
<evidence type="ECO:0000256" key="1">
    <source>
        <dbReference type="ARBA" id="ARBA00022729"/>
    </source>
</evidence>
<evidence type="ECO:0000313" key="4">
    <source>
        <dbReference type="Ensembl" id="ENSCAFP00000072077.1"/>
    </source>
</evidence>
<dbReference type="SMART" id="SM00406">
    <property type="entry name" value="IGv"/>
    <property type="match status" value="1"/>
</dbReference>
<organism evidence="4 5">
    <name type="scientific">Canis lupus familiaris</name>
    <name type="common">Dog</name>
    <name type="synonym">Canis familiaris</name>
    <dbReference type="NCBI Taxonomy" id="9615"/>
    <lineage>
        <taxon>Eukaryota</taxon>
        <taxon>Metazoa</taxon>
        <taxon>Chordata</taxon>
        <taxon>Craniata</taxon>
        <taxon>Vertebrata</taxon>
        <taxon>Euteleostomi</taxon>
        <taxon>Mammalia</taxon>
        <taxon>Eutheria</taxon>
        <taxon>Laurasiatheria</taxon>
        <taxon>Carnivora</taxon>
        <taxon>Caniformia</taxon>
        <taxon>Canidae</taxon>
        <taxon>Canis</taxon>
    </lineage>
</organism>
<keyword evidence="2" id="KW-0391">Immunity</keyword>
<evidence type="ECO:0000256" key="2">
    <source>
        <dbReference type="ARBA" id="ARBA00022859"/>
    </source>
</evidence>
<name>A0A8P0TQB8_CANLF</name>
<reference evidence="4" key="2">
    <citation type="submission" date="2025-08" db="UniProtKB">
        <authorList>
            <consortium name="Ensembl"/>
        </authorList>
    </citation>
    <scope>IDENTIFICATION</scope>
</reference>
<dbReference type="InterPro" id="IPR013106">
    <property type="entry name" value="Ig_V-set"/>
</dbReference>
<dbReference type="InterPro" id="IPR013783">
    <property type="entry name" value="Ig-like_fold"/>
</dbReference>
<dbReference type="Ensembl" id="ENSCAFT00000107852.1">
    <property type="protein sequence ID" value="ENSCAFP00000072077.1"/>
    <property type="gene ID" value="ENSCAFG00000057504.1"/>
</dbReference>
<proteinExistence type="predicted"/>
<reference evidence="4 5" key="1">
    <citation type="journal article" date="2005" name="Nature">
        <title>Genome sequence, comparative analysis and haplotype structure of the domestic dog.</title>
        <authorList>
            <consortium name="Broad Sequencing Platform"/>
            <person name="Lindblad-Toh K."/>
            <person name="Wade C.M."/>
            <person name="Mikkelsen T.S."/>
            <person name="Karlsson E.K."/>
            <person name="Jaffe D.B."/>
            <person name="Kamal M."/>
            <person name="Clamp M."/>
            <person name="Chang J.L."/>
            <person name="Kulbokas E.J. III"/>
            <person name="Zody M.C."/>
            <person name="Mauceli E."/>
            <person name="Xie X."/>
            <person name="Breen M."/>
            <person name="Wayne R.K."/>
            <person name="Ostrander E.A."/>
            <person name="Ponting C.P."/>
            <person name="Galibert F."/>
            <person name="Smith D.R."/>
            <person name="DeJong P.J."/>
            <person name="Kirkness E."/>
            <person name="Alvarez P."/>
            <person name="Biagi T."/>
            <person name="Brockman W."/>
            <person name="Butler J."/>
            <person name="Chin C.W."/>
            <person name="Cook A."/>
            <person name="Cuff J."/>
            <person name="Daly M.J."/>
            <person name="DeCaprio D."/>
            <person name="Gnerre S."/>
            <person name="Grabherr M."/>
            <person name="Kellis M."/>
            <person name="Kleber M."/>
            <person name="Bardeleben C."/>
            <person name="Goodstadt L."/>
            <person name="Heger A."/>
            <person name="Hitte C."/>
            <person name="Kim L."/>
            <person name="Koepfli K.P."/>
            <person name="Parker H.G."/>
            <person name="Pollinger J.P."/>
            <person name="Searle S.M."/>
            <person name="Sutter N.B."/>
            <person name="Thomas R."/>
            <person name="Webber C."/>
            <person name="Baldwin J."/>
            <person name="Abebe A."/>
            <person name="Abouelleil A."/>
            <person name="Aftuck L."/>
            <person name="Ait-Zahra M."/>
            <person name="Aldredge T."/>
            <person name="Allen N."/>
            <person name="An P."/>
            <person name="Anderson S."/>
            <person name="Antoine C."/>
            <person name="Arachchi H."/>
            <person name="Aslam A."/>
            <person name="Ayotte L."/>
            <person name="Bachantsang P."/>
            <person name="Barry A."/>
            <person name="Bayul T."/>
            <person name="Benamara M."/>
            <person name="Berlin A."/>
            <person name="Bessette D."/>
            <person name="Blitshteyn B."/>
            <person name="Bloom T."/>
            <person name="Blye J."/>
            <person name="Boguslavskiy L."/>
            <person name="Bonnet C."/>
            <person name="Boukhgalter B."/>
            <person name="Brown A."/>
            <person name="Cahill P."/>
            <person name="Calixte N."/>
            <person name="Camarata J."/>
            <person name="Cheshatsang Y."/>
            <person name="Chu J."/>
            <person name="Citroen M."/>
            <person name="Collymore A."/>
            <person name="Cooke P."/>
            <person name="Dawoe T."/>
            <person name="Daza R."/>
            <person name="Decktor K."/>
            <person name="DeGray S."/>
            <person name="Dhargay N."/>
            <person name="Dooley K."/>
            <person name="Dooley K."/>
            <person name="Dorje P."/>
            <person name="Dorjee K."/>
            <person name="Dorris L."/>
            <person name="Duffey N."/>
            <person name="Dupes A."/>
            <person name="Egbiremolen O."/>
            <person name="Elong R."/>
            <person name="Falk J."/>
            <person name="Farina A."/>
            <person name="Faro S."/>
            <person name="Ferguson D."/>
            <person name="Ferreira P."/>
            <person name="Fisher S."/>
            <person name="FitzGerald M."/>
            <person name="Foley K."/>
            <person name="Foley C."/>
            <person name="Franke A."/>
            <person name="Friedrich D."/>
            <person name="Gage D."/>
            <person name="Garber M."/>
            <person name="Gearin G."/>
            <person name="Giannoukos G."/>
            <person name="Goode T."/>
            <person name="Goyette A."/>
            <person name="Graham J."/>
            <person name="Grandbois E."/>
            <person name="Gyaltsen K."/>
            <person name="Hafez N."/>
            <person name="Hagopian D."/>
            <person name="Hagos B."/>
            <person name="Hall J."/>
            <person name="Healy C."/>
            <person name="Hegarty R."/>
            <person name="Honan T."/>
            <person name="Horn A."/>
            <person name="Houde N."/>
            <person name="Hughes L."/>
            <person name="Hunnicutt L."/>
            <person name="Husby M."/>
            <person name="Jester B."/>
            <person name="Jones C."/>
            <person name="Kamat A."/>
            <person name="Kanga B."/>
            <person name="Kells C."/>
            <person name="Khazanovich D."/>
            <person name="Kieu A.C."/>
            <person name="Kisner P."/>
            <person name="Kumar M."/>
            <person name="Lance K."/>
            <person name="Landers T."/>
            <person name="Lara M."/>
            <person name="Lee W."/>
            <person name="Leger J.P."/>
            <person name="Lennon N."/>
            <person name="Leuper L."/>
            <person name="LeVine S."/>
            <person name="Liu J."/>
            <person name="Liu X."/>
            <person name="Lokyitsang Y."/>
            <person name="Lokyitsang T."/>
            <person name="Lui A."/>
            <person name="Macdonald J."/>
            <person name="Major J."/>
            <person name="Marabella R."/>
            <person name="Maru K."/>
            <person name="Matthews C."/>
            <person name="McDonough S."/>
            <person name="Mehta T."/>
            <person name="Meldrim J."/>
            <person name="Melnikov A."/>
            <person name="Meneus L."/>
            <person name="Mihalev A."/>
            <person name="Mihova T."/>
            <person name="Miller K."/>
            <person name="Mittelman R."/>
            <person name="Mlenga V."/>
            <person name="Mulrain L."/>
            <person name="Munson G."/>
            <person name="Navidi A."/>
            <person name="Naylor J."/>
            <person name="Nguyen T."/>
            <person name="Nguyen N."/>
            <person name="Nguyen C."/>
            <person name="Nguyen T."/>
            <person name="Nicol R."/>
            <person name="Norbu N."/>
            <person name="Norbu C."/>
            <person name="Novod N."/>
            <person name="Nyima T."/>
            <person name="Olandt P."/>
            <person name="O'Neill B."/>
            <person name="O'Neill K."/>
            <person name="Osman S."/>
            <person name="Oyono L."/>
            <person name="Patti C."/>
            <person name="Perrin D."/>
            <person name="Phunkhang P."/>
            <person name="Pierre F."/>
            <person name="Priest M."/>
            <person name="Rachupka A."/>
            <person name="Raghuraman S."/>
            <person name="Rameau R."/>
            <person name="Ray V."/>
            <person name="Raymond C."/>
            <person name="Rege F."/>
            <person name="Rise C."/>
            <person name="Rogers J."/>
            <person name="Rogov P."/>
            <person name="Sahalie J."/>
            <person name="Settipalli S."/>
            <person name="Sharpe T."/>
            <person name="Shea T."/>
            <person name="Sheehan M."/>
            <person name="Sherpa N."/>
            <person name="Shi J."/>
            <person name="Shih D."/>
            <person name="Sloan J."/>
            <person name="Smith C."/>
            <person name="Sparrow T."/>
            <person name="Stalker J."/>
            <person name="Stange-Thomann N."/>
            <person name="Stavropoulos S."/>
            <person name="Stone C."/>
            <person name="Stone S."/>
            <person name="Sykes S."/>
            <person name="Tchuinga P."/>
            <person name="Tenzing P."/>
            <person name="Tesfaye S."/>
            <person name="Thoulutsang D."/>
            <person name="Thoulutsang Y."/>
            <person name="Topham K."/>
            <person name="Topping I."/>
            <person name="Tsamla T."/>
            <person name="Vassiliev H."/>
            <person name="Venkataraman V."/>
            <person name="Vo A."/>
            <person name="Wangchuk T."/>
            <person name="Wangdi T."/>
            <person name="Weiand M."/>
            <person name="Wilkinson J."/>
            <person name="Wilson A."/>
            <person name="Yadav S."/>
            <person name="Yang S."/>
            <person name="Yang X."/>
            <person name="Young G."/>
            <person name="Yu Q."/>
            <person name="Zainoun J."/>
            <person name="Zembek L."/>
            <person name="Zimmer A."/>
            <person name="Lander E.S."/>
        </authorList>
    </citation>
    <scope>NUCLEOTIDE SEQUENCE [LARGE SCALE GENOMIC DNA]</scope>
    <source>
        <strain evidence="4">Boxer</strain>
    </source>
</reference>
<dbReference type="InterPro" id="IPR036179">
    <property type="entry name" value="Ig-like_dom_sf"/>
</dbReference>
<sequence length="200" mass="21711">MREETRAPSRKMPGPVLPGSAWGAQLLCCVALCLLWTGPVGAGVIQTPRHLIKGSGGKALLECHLVSGHNTVRWYKQAPGQGPQFLFEYYRQEQRDKGDVSARFSAQQFSDASSQLEMNPLELGDSALYLCASSLAQPCGVTGFLYSNFPVPAEDIRGGGVLSQVPGMHLVSFLTLCLAELSQSTPEHVSPRFTEYSRNP</sequence>
<feature type="domain" description="Ig-like" evidence="3">
    <location>
        <begin position="39"/>
        <end position="142"/>
    </location>
</feature>
<dbReference type="GO" id="GO:0002376">
    <property type="term" value="P:immune system process"/>
    <property type="evidence" value="ECO:0007669"/>
    <property type="project" value="UniProtKB-KW"/>
</dbReference>
<dbReference type="Proteomes" id="UP000002254">
    <property type="component" value="Chromosome 16"/>
</dbReference>
<accession>A0A8P0TQB8</accession>
<dbReference type="AlphaFoldDB" id="A0A8P0TQB8"/>
<dbReference type="SUPFAM" id="SSF48726">
    <property type="entry name" value="Immunoglobulin"/>
    <property type="match status" value="1"/>
</dbReference>